<dbReference type="AlphaFoldDB" id="A0A7Y4L0F5"/>
<name>A0A7Y4L0F5_9ACTN</name>
<dbReference type="InterPro" id="IPR009061">
    <property type="entry name" value="DNA-bd_dom_put_sf"/>
</dbReference>
<feature type="domain" description="Helix-turn-helix" evidence="1">
    <location>
        <begin position="7"/>
        <end position="57"/>
    </location>
</feature>
<dbReference type="Proteomes" id="UP000534306">
    <property type="component" value="Unassembled WGS sequence"/>
</dbReference>
<evidence type="ECO:0000313" key="2">
    <source>
        <dbReference type="EMBL" id="NOL42043.1"/>
    </source>
</evidence>
<keyword evidence="3" id="KW-1185">Reference proteome</keyword>
<sequence length="62" mass="7275">MNSRERLTVAEVCADLRVARSTFYEWRVKGIGPRCIKLPNGELRVRRTELELWLDSRQEEAA</sequence>
<accession>A0A7Y4L0F5</accession>
<protein>
    <submittedName>
        <fullName evidence="2">Helix-turn-helix domain-containing protein</fullName>
    </submittedName>
</protein>
<proteinExistence type="predicted"/>
<dbReference type="InterPro" id="IPR041657">
    <property type="entry name" value="HTH_17"/>
</dbReference>
<dbReference type="SUPFAM" id="SSF46955">
    <property type="entry name" value="Putative DNA-binding domain"/>
    <property type="match status" value="1"/>
</dbReference>
<comment type="caution">
    <text evidence="2">The sequence shown here is derived from an EMBL/GenBank/DDBJ whole genome shotgun (WGS) entry which is preliminary data.</text>
</comment>
<reference evidence="2 3" key="1">
    <citation type="submission" date="2020-05" db="EMBL/GenBank/DDBJ databases">
        <title>Genome sequence of Kribbella sandramycini ATCC 39419.</title>
        <authorList>
            <person name="Maclea K.S."/>
            <person name="Fair J.L."/>
        </authorList>
    </citation>
    <scope>NUCLEOTIDE SEQUENCE [LARGE SCALE GENOMIC DNA]</scope>
    <source>
        <strain evidence="2 3">ATCC 39419</strain>
    </source>
</reference>
<organism evidence="2 3">
    <name type="scientific">Kribbella sandramycini</name>
    <dbReference type="NCBI Taxonomy" id="60450"/>
    <lineage>
        <taxon>Bacteria</taxon>
        <taxon>Bacillati</taxon>
        <taxon>Actinomycetota</taxon>
        <taxon>Actinomycetes</taxon>
        <taxon>Propionibacteriales</taxon>
        <taxon>Kribbellaceae</taxon>
        <taxon>Kribbella</taxon>
    </lineage>
</organism>
<dbReference type="Pfam" id="PF12728">
    <property type="entry name" value="HTH_17"/>
    <property type="match status" value="1"/>
</dbReference>
<evidence type="ECO:0000313" key="3">
    <source>
        <dbReference type="Proteomes" id="UP000534306"/>
    </source>
</evidence>
<dbReference type="EMBL" id="JABJRC010000003">
    <property type="protein sequence ID" value="NOL42043.1"/>
    <property type="molecule type" value="Genomic_DNA"/>
</dbReference>
<gene>
    <name evidence="2" type="ORF">HPO96_17495</name>
</gene>
<evidence type="ECO:0000259" key="1">
    <source>
        <dbReference type="Pfam" id="PF12728"/>
    </source>
</evidence>